<dbReference type="Gene3D" id="1.25.40.10">
    <property type="entry name" value="Tetratricopeptide repeat domain"/>
    <property type="match status" value="1"/>
</dbReference>
<evidence type="ECO:0000256" key="5">
    <source>
        <dbReference type="SAM" id="MobiDB-lite"/>
    </source>
</evidence>
<keyword evidence="2" id="KW-0813">Transport</keyword>
<dbReference type="PANTHER" id="PTHR13768">
    <property type="entry name" value="SOLUBLE NSF ATTACHMENT PROTEIN SNAP"/>
    <property type="match status" value="1"/>
</dbReference>
<dbReference type="GO" id="GO:0010807">
    <property type="term" value="P:regulation of synaptic vesicle priming"/>
    <property type="evidence" value="ECO:0007669"/>
    <property type="project" value="TreeGrafter"/>
</dbReference>
<dbReference type="AlphaFoldDB" id="A0A803YEV7"/>
<dbReference type="GO" id="GO:0035494">
    <property type="term" value="P:SNARE complex disassembly"/>
    <property type="evidence" value="ECO:0007669"/>
    <property type="project" value="TreeGrafter"/>
</dbReference>
<protein>
    <submittedName>
        <fullName evidence="6">Uncharacterized protein</fullName>
    </submittedName>
</protein>
<organism evidence="6 7">
    <name type="scientific">Meleagris gallopavo</name>
    <name type="common">Wild turkey</name>
    <dbReference type="NCBI Taxonomy" id="9103"/>
    <lineage>
        <taxon>Eukaryota</taxon>
        <taxon>Metazoa</taxon>
        <taxon>Chordata</taxon>
        <taxon>Craniata</taxon>
        <taxon>Vertebrata</taxon>
        <taxon>Euteleostomi</taxon>
        <taxon>Archelosauria</taxon>
        <taxon>Archosauria</taxon>
        <taxon>Dinosauria</taxon>
        <taxon>Saurischia</taxon>
        <taxon>Theropoda</taxon>
        <taxon>Coelurosauria</taxon>
        <taxon>Aves</taxon>
        <taxon>Neognathae</taxon>
        <taxon>Galloanserae</taxon>
        <taxon>Galliformes</taxon>
        <taxon>Phasianidae</taxon>
        <taxon>Meleagridinae</taxon>
        <taxon>Meleagris</taxon>
    </lineage>
</organism>
<keyword evidence="7" id="KW-1185">Reference proteome</keyword>
<dbReference type="GO" id="GO:0019905">
    <property type="term" value="F:syntaxin binding"/>
    <property type="evidence" value="ECO:0007669"/>
    <property type="project" value="TreeGrafter"/>
</dbReference>
<dbReference type="Ensembl" id="ENSMGAT00000031029.1">
    <property type="protein sequence ID" value="ENSMGAP00000030304.1"/>
    <property type="gene ID" value="ENSMGAG00000022848.1"/>
</dbReference>
<dbReference type="GO" id="GO:0043195">
    <property type="term" value="C:terminal bouton"/>
    <property type="evidence" value="ECO:0007669"/>
    <property type="project" value="TreeGrafter"/>
</dbReference>
<dbReference type="InParanoid" id="A0A803YEV7"/>
<evidence type="ECO:0000313" key="7">
    <source>
        <dbReference type="Proteomes" id="UP000001645"/>
    </source>
</evidence>
<dbReference type="InterPro" id="IPR011990">
    <property type="entry name" value="TPR-like_helical_dom_sf"/>
</dbReference>
<dbReference type="GO" id="GO:0005774">
    <property type="term" value="C:vacuolar membrane"/>
    <property type="evidence" value="ECO:0007669"/>
    <property type="project" value="TreeGrafter"/>
</dbReference>
<dbReference type="GO" id="GO:0005483">
    <property type="term" value="F:soluble NSF attachment protein activity"/>
    <property type="evidence" value="ECO:0007669"/>
    <property type="project" value="TreeGrafter"/>
</dbReference>
<comment type="similarity">
    <text evidence="1">Belongs to the SNAP family.</text>
</comment>
<dbReference type="Proteomes" id="UP000001645">
    <property type="component" value="Unplaced"/>
</dbReference>
<dbReference type="PANTHER" id="PTHR13768:SF23">
    <property type="entry name" value="ALPHA-SOLUBLE NSF ATTACHMENT PROTEIN"/>
    <property type="match status" value="1"/>
</dbReference>
<dbReference type="GO" id="GO:0070044">
    <property type="term" value="C:synaptobrevin 2-SNAP-25-syntaxin-1a complex"/>
    <property type="evidence" value="ECO:0007669"/>
    <property type="project" value="TreeGrafter"/>
</dbReference>
<keyword evidence="4" id="KW-0653">Protein transport</keyword>
<evidence type="ECO:0000256" key="1">
    <source>
        <dbReference type="ARBA" id="ARBA00010050"/>
    </source>
</evidence>
<reference evidence="6" key="2">
    <citation type="submission" date="2025-08" db="UniProtKB">
        <authorList>
            <consortium name="Ensembl"/>
        </authorList>
    </citation>
    <scope>IDENTIFICATION</scope>
</reference>
<keyword evidence="3" id="KW-0931">ER-Golgi transport</keyword>
<dbReference type="GO" id="GO:0006886">
    <property type="term" value="P:intracellular protein transport"/>
    <property type="evidence" value="ECO:0007669"/>
    <property type="project" value="InterPro"/>
</dbReference>
<evidence type="ECO:0000256" key="4">
    <source>
        <dbReference type="ARBA" id="ARBA00022927"/>
    </source>
</evidence>
<feature type="region of interest" description="Disordered" evidence="5">
    <location>
        <begin position="19"/>
        <end position="44"/>
    </location>
</feature>
<dbReference type="InterPro" id="IPR000744">
    <property type="entry name" value="NSF_attach"/>
</dbReference>
<dbReference type="GO" id="GO:0035249">
    <property type="term" value="P:synaptic transmission, glutamatergic"/>
    <property type="evidence" value="ECO:0007669"/>
    <property type="project" value="TreeGrafter"/>
</dbReference>
<evidence type="ECO:0000256" key="3">
    <source>
        <dbReference type="ARBA" id="ARBA00022892"/>
    </source>
</evidence>
<evidence type="ECO:0000256" key="2">
    <source>
        <dbReference type="ARBA" id="ARBA00022448"/>
    </source>
</evidence>
<proteinExistence type="inferred from homology"/>
<reference evidence="6" key="1">
    <citation type="journal article" date="2010" name="PLoS Biol.">
        <title>Multi-platform next-generation sequencing of the domestic turkey (Meleagris gallopavo): genome assembly and analysis.</title>
        <authorList>
            <person name="Dalloul R.A."/>
            <person name="Long J.A."/>
            <person name="Zimin A.V."/>
            <person name="Aslam L."/>
            <person name="Beal K."/>
            <person name="Blomberg L.A."/>
            <person name="Bouffard P."/>
            <person name="Burt D.W."/>
            <person name="Crasta O."/>
            <person name="Crooijmans R.P."/>
            <person name="Cooper K."/>
            <person name="Coulombe R.A."/>
            <person name="De S."/>
            <person name="Delany M.E."/>
            <person name="Dodgson J.B."/>
            <person name="Dong J.J."/>
            <person name="Evans C."/>
            <person name="Frederickson K.M."/>
            <person name="Flicek P."/>
            <person name="Florea L."/>
            <person name="Folkerts O."/>
            <person name="Groenen M.A."/>
            <person name="Harkins T.T."/>
            <person name="Herrero J."/>
            <person name="Hoffmann S."/>
            <person name="Megens H.J."/>
            <person name="Jiang A."/>
            <person name="de Jong P."/>
            <person name="Kaiser P."/>
            <person name="Kim H."/>
            <person name="Kim K.W."/>
            <person name="Kim S."/>
            <person name="Langenberger D."/>
            <person name="Lee M.K."/>
            <person name="Lee T."/>
            <person name="Mane S."/>
            <person name="Marcais G."/>
            <person name="Marz M."/>
            <person name="McElroy A.P."/>
            <person name="Modise T."/>
            <person name="Nefedov M."/>
            <person name="Notredame C."/>
            <person name="Paton I.R."/>
            <person name="Payne W.S."/>
            <person name="Pertea G."/>
            <person name="Prickett D."/>
            <person name="Puiu D."/>
            <person name="Qioa D."/>
            <person name="Raineri E."/>
            <person name="Ruffier M."/>
            <person name="Salzberg S.L."/>
            <person name="Schatz M.C."/>
            <person name="Scheuring C."/>
            <person name="Schmidt C.J."/>
            <person name="Schroeder S."/>
            <person name="Searle S.M."/>
            <person name="Smith E.J."/>
            <person name="Smith J."/>
            <person name="Sonstegard T.S."/>
            <person name="Stadler P.F."/>
            <person name="Tafer H."/>
            <person name="Tu Z.J."/>
            <person name="Van Tassell C.P."/>
            <person name="Vilella A.J."/>
            <person name="Williams K.P."/>
            <person name="Yorke J.A."/>
            <person name="Zhang L."/>
            <person name="Zhang H.B."/>
            <person name="Zhang X."/>
            <person name="Zhang Y."/>
            <person name="Reed K.M."/>
        </authorList>
    </citation>
    <scope>NUCLEOTIDE SEQUENCE [LARGE SCALE GENOMIC DNA]</scope>
</reference>
<dbReference type="Pfam" id="PF14938">
    <property type="entry name" value="SNAP"/>
    <property type="match status" value="1"/>
</dbReference>
<dbReference type="SUPFAM" id="SSF48452">
    <property type="entry name" value="TPR-like"/>
    <property type="match status" value="1"/>
</dbReference>
<accession>A0A803YEV7</accession>
<evidence type="ECO:0000313" key="6">
    <source>
        <dbReference type="Ensembl" id="ENSMGAP00000030304.1"/>
    </source>
</evidence>
<dbReference type="PRINTS" id="PR00448">
    <property type="entry name" value="NSFATTACHMNT"/>
</dbReference>
<name>A0A803YEV7_MELGA</name>
<reference evidence="6" key="3">
    <citation type="submission" date="2025-09" db="UniProtKB">
        <authorList>
            <consortium name="Ensembl"/>
        </authorList>
    </citation>
    <scope>IDENTIFICATION</scope>
</reference>
<sequence length="150" mass="16204">DLHPPSSAACCALLSLPRAQGGGPQPTPPHPQRHRPETQRRSSRGWCRETSPFILGLFHSGPSGHNEAVLFFLYPEAINCLIRAIEIYTDMGRFTIAAKHHISIAEIYESELVDIEKVSRGGGALPPQPVCGSVICKDLSSQPARGSVAL</sequence>